<keyword evidence="1" id="KW-1185">Reference proteome</keyword>
<dbReference type="WBParaSite" id="maker-uti_cns_0001023-snap-gene-0.7-mRNA-1">
    <property type="protein sequence ID" value="maker-uti_cns_0001023-snap-gene-0.7-mRNA-1"/>
    <property type="gene ID" value="maker-uti_cns_0001023-snap-gene-0.7"/>
</dbReference>
<name>A0A1I8G875_9PLAT</name>
<evidence type="ECO:0000313" key="1">
    <source>
        <dbReference type="Proteomes" id="UP000095280"/>
    </source>
</evidence>
<dbReference type="Proteomes" id="UP000095280">
    <property type="component" value="Unplaced"/>
</dbReference>
<protein>
    <submittedName>
        <fullName evidence="2">DNA helicase</fullName>
    </submittedName>
</protein>
<organism evidence="1 2">
    <name type="scientific">Macrostomum lignano</name>
    <dbReference type="NCBI Taxonomy" id="282301"/>
    <lineage>
        <taxon>Eukaryota</taxon>
        <taxon>Metazoa</taxon>
        <taxon>Spiralia</taxon>
        <taxon>Lophotrochozoa</taxon>
        <taxon>Platyhelminthes</taxon>
        <taxon>Rhabditophora</taxon>
        <taxon>Macrostomorpha</taxon>
        <taxon>Macrostomida</taxon>
        <taxon>Macrostomidae</taxon>
        <taxon>Macrostomum</taxon>
    </lineage>
</organism>
<proteinExistence type="predicted"/>
<sequence length="160" mass="18333">MAALINWKHLPSLNSLNGVKMDELQLLSELSSTDHHDDQAWRDFIDWIENDHGTEELPDLPKVDGFNEQLISTMDSAELQSLSKSTVEQMNRHGEAFVQLLTENTPELPTTMEAWKLNEYLRYFYFGMKKQDVLNSQGLVSSILGNCRFENCTFNFGASK</sequence>
<evidence type="ECO:0000313" key="2">
    <source>
        <dbReference type="WBParaSite" id="maker-uti_cns_0001023-snap-gene-0.7-mRNA-1"/>
    </source>
</evidence>
<dbReference type="AlphaFoldDB" id="A0A1I8G875"/>
<reference evidence="2" key="1">
    <citation type="submission" date="2016-11" db="UniProtKB">
        <authorList>
            <consortium name="WormBaseParasite"/>
        </authorList>
    </citation>
    <scope>IDENTIFICATION</scope>
</reference>
<accession>A0A1I8G875</accession>